<dbReference type="Proteomes" id="UP000006281">
    <property type="component" value="Chromosome"/>
</dbReference>
<protein>
    <submittedName>
        <fullName evidence="1">Uncharacterized protein</fullName>
    </submittedName>
</protein>
<keyword evidence="2" id="KW-1185">Reference proteome</keyword>
<evidence type="ECO:0000313" key="2">
    <source>
        <dbReference type="Proteomes" id="UP000006281"/>
    </source>
</evidence>
<sequence>MCRSVALWAAHVVLRRLSRLPVWWAPILSRGRSSGAGRWGSPWHVAEASAGLCVTLGLRGLPEASVLAAETLALARGHRIVLADEESLLALA</sequence>
<dbReference type="AlphaFoldDB" id="K0JSF4"/>
<organism evidence="1 2">
    <name type="scientific">Saccharothrix espanaensis (strain ATCC 51144 / DSM 44229 / JCM 9112 / NBRC 15066 / NRRL 15764)</name>
    <dbReference type="NCBI Taxonomy" id="1179773"/>
    <lineage>
        <taxon>Bacteria</taxon>
        <taxon>Bacillati</taxon>
        <taxon>Actinomycetota</taxon>
        <taxon>Actinomycetes</taxon>
        <taxon>Pseudonocardiales</taxon>
        <taxon>Pseudonocardiaceae</taxon>
        <taxon>Saccharothrix</taxon>
    </lineage>
</organism>
<dbReference type="eggNOG" id="COG0457">
    <property type="taxonomic scope" value="Bacteria"/>
</dbReference>
<name>K0JSF4_SACES</name>
<dbReference type="HOGENOM" id="CLU_2411419_0_0_11"/>
<dbReference type="EMBL" id="HE804045">
    <property type="protein sequence ID" value="CCH28447.1"/>
    <property type="molecule type" value="Genomic_DNA"/>
</dbReference>
<dbReference type="PATRIC" id="fig|1179773.3.peg.1124"/>
<dbReference type="STRING" id="1179773.BN6_11210"/>
<accession>K0JSF4</accession>
<gene>
    <name evidence="1" type="ordered locus">BN6_11210</name>
</gene>
<dbReference type="RefSeq" id="WP_015098560.1">
    <property type="nucleotide sequence ID" value="NC_019673.1"/>
</dbReference>
<dbReference type="BioCyc" id="SESP1179773:BN6_RS05520-MONOMER"/>
<reference evidence="1 2" key="1">
    <citation type="journal article" date="2012" name="BMC Genomics">
        <title>Complete genome sequence of Saccharothrix espanaensis DSM 44229T and comparison to the other completely sequenced Pseudonocardiaceae.</title>
        <authorList>
            <person name="Strobel T."/>
            <person name="Al-Dilaimi A."/>
            <person name="Blom J."/>
            <person name="Gessner A."/>
            <person name="Kalinowski J."/>
            <person name="Luzhetska M."/>
            <person name="Puhler A."/>
            <person name="Szczepanowski R."/>
            <person name="Bechthold A."/>
            <person name="Ruckert C."/>
        </authorList>
    </citation>
    <scope>NUCLEOTIDE SEQUENCE [LARGE SCALE GENOMIC DNA]</scope>
    <source>
        <strain evidence="2">ATCC 51144 / DSM 44229 / JCM 9112 / NBRC 15066 / NRRL 15764</strain>
    </source>
</reference>
<dbReference type="KEGG" id="sesp:BN6_11210"/>
<evidence type="ECO:0000313" key="1">
    <source>
        <dbReference type="EMBL" id="CCH28447.1"/>
    </source>
</evidence>
<proteinExistence type="predicted"/>